<proteinExistence type="predicted"/>
<accession>B2ZXS4</accession>
<organism evidence="1 2">
    <name type="scientific">Ralstonia phage phiRSL1</name>
    <dbReference type="NCBI Taxonomy" id="1980924"/>
    <lineage>
        <taxon>Viruses</taxon>
        <taxon>Duplodnaviria</taxon>
        <taxon>Heunggongvirae</taxon>
        <taxon>Uroviricota</taxon>
        <taxon>Caudoviricetes</taxon>
        <taxon>Mieseafarmvirus</taxon>
        <taxon>Mieseafarmvirus RSL1</taxon>
    </lineage>
</organism>
<dbReference type="EMBL" id="AB366653">
    <property type="protein sequence ID" value="BAG41505.1"/>
    <property type="molecule type" value="Genomic_DNA"/>
</dbReference>
<dbReference type="RefSeq" id="YP_001949935.1">
    <property type="nucleotide sequence ID" value="NC_010811.2"/>
</dbReference>
<evidence type="ECO:0000313" key="1">
    <source>
        <dbReference type="EMBL" id="BAG41505.1"/>
    </source>
</evidence>
<reference evidence="1 2" key="1">
    <citation type="journal article" date="2010" name="Virology">
        <title>A jumbo phage infecting the phytopathogen Ralstonia solanacearum defines a new lineage of the Myoviridae family.</title>
        <authorList>
            <person name="Yamada T."/>
            <person name="Satoh S."/>
            <person name="Ishikawa H."/>
            <person name="Fujiwara A."/>
            <person name="Kawasaki T."/>
            <person name="Fujie M."/>
            <person name="Ogata H."/>
        </authorList>
    </citation>
    <scope>NUCLEOTIDE SEQUENCE [LARGE SCALE GENOMIC DNA]</scope>
</reference>
<protein>
    <submittedName>
        <fullName evidence="1">Uncharacterized protein</fullName>
    </submittedName>
</protein>
<keyword evidence="2" id="KW-1185">Reference proteome</keyword>
<evidence type="ECO:0000313" key="2">
    <source>
        <dbReference type="Proteomes" id="UP000001034"/>
    </source>
</evidence>
<name>B2ZXS4_9CAUD</name>
<dbReference type="Proteomes" id="UP000001034">
    <property type="component" value="Segment"/>
</dbReference>
<dbReference type="KEGG" id="vg:6369914"/>
<sequence length="137" mass="15732">MDKEEFVKRWSWIDPMLDSNKLTYRLGVERHGEHYAVRGACHKLLPYLTPCHSQYLEHTDGHDWELYRASHRGTVDGVEYLWGMFVEGLGMFNVMVPVELARPLTAAEREAWSKVKLGMYGSHSGKLSYTMPSGVTV</sequence>
<dbReference type="GeneID" id="6369914"/>